<dbReference type="Proteomes" id="UP000293865">
    <property type="component" value="Unassembled WGS sequence"/>
</dbReference>
<sequence>MPATALPASGDQPGRGAGAPKTCDASGMAEIHRMFRAGFGEGPALVNGVSEGDSAHADVVGDHLDMLSVSLHAHHEGEDTMLWDTLEGRAPSCAGHIARMKEQHSAMLIYLDALDAALPAWRASGRSSDAADVLSALDGINAALAVHLPDEEQHVVPVMETTLTQKEVDALGEHGRKATPKGKMFQQLGAILAAQPDGGDEWQREHLPPPVRLIWRLVGRRKYEANRAELVAGQRG</sequence>
<proteinExistence type="predicted"/>
<reference evidence="3 4" key="1">
    <citation type="submission" date="2019-01" db="EMBL/GenBank/DDBJ databases">
        <title>Agromyces.</title>
        <authorList>
            <person name="Li J."/>
        </authorList>
    </citation>
    <scope>NUCLEOTIDE SEQUENCE [LARGE SCALE GENOMIC DNA]</scope>
    <source>
        <strain evidence="3 4">DSM 15934</strain>
    </source>
</reference>
<dbReference type="AlphaFoldDB" id="A0A4Q2KRG0"/>
<evidence type="ECO:0000313" key="3">
    <source>
        <dbReference type="EMBL" id="RXZ68024.1"/>
    </source>
</evidence>
<dbReference type="InterPro" id="IPR053206">
    <property type="entry name" value="Dimeric_xanthone_biosynth"/>
</dbReference>
<dbReference type="PANTHER" id="PTHR38048:SF2">
    <property type="entry name" value="HEMERYTHRIN-LIKE DOMAIN-CONTAINING PROTEIN"/>
    <property type="match status" value="1"/>
</dbReference>
<evidence type="ECO:0000313" key="4">
    <source>
        <dbReference type="Proteomes" id="UP000293865"/>
    </source>
</evidence>
<keyword evidence="4" id="KW-1185">Reference proteome</keyword>
<feature type="region of interest" description="Disordered" evidence="1">
    <location>
        <begin position="1"/>
        <end position="21"/>
    </location>
</feature>
<dbReference type="Pfam" id="PF01814">
    <property type="entry name" value="Hemerythrin"/>
    <property type="match status" value="1"/>
</dbReference>
<comment type="caution">
    <text evidence="3">The sequence shown here is derived from an EMBL/GenBank/DDBJ whole genome shotgun (WGS) entry which is preliminary data.</text>
</comment>
<name>A0A4Q2KRG0_9MICO</name>
<protein>
    <submittedName>
        <fullName evidence="3">Hemerythrin domain-containing protein</fullName>
    </submittedName>
</protein>
<feature type="domain" description="Hemerythrin-like" evidence="2">
    <location>
        <begin position="29"/>
        <end position="157"/>
    </location>
</feature>
<dbReference type="InterPro" id="IPR012312">
    <property type="entry name" value="Hemerythrin-like"/>
</dbReference>
<dbReference type="Gene3D" id="1.20.120.520">
    <property type="entry name" value="nmb1532 protein domain like"/>
    <property type="match status" value="1"/>
</dbReference>
<organism evidence="3 4">
    <name type="scientific">Agromyces albus</name>
    <dbReference type="NCBI Taxonomy" id="205332"/>
    <lineage>
        <taxon>Bacteria</taxon>
        <taxon>Bacillati</taxon>
        <taxon>Actinomycetota</taxon>
        <taxon>Actinomycetes</taxon>
        <taxon>Micrococcales</taxon>
        <taxon>Microbacteriaceae</taxon>
        <taxon>Agromyces</taxon>
    </lineage>
</organism>
<accession>A0A4Q2KRG0</accession>
<dbReference type="EMBL" id="SDPN01000034">
    <property type="protein sequence ID" value="RXZ68024.1"/>
    <property type="molecule type" value="Genomic_DNA"/>
</dbReference>
<dbReference type="RefSeq" id="WP_129521762.1">
    <property type="nucleotide sequence ID" value="NZ_SDPN01000034.1"/>
</dbReference>
<evidence type="ECO:0000259" key="2">
    <source>
        <dbReference type="Pfam" id="PF01814"/>
    </source>
</evidence>
<gene>
    <name evidence="3" type="ORF">ESP51_15335</name>
</gene>
<evidence type="ECO:0000256" key="1">
    <source>
        <dbReference type="SAM" id="MobiDB-lite"/>
    </source>
</evidence>
<dbReference type="OrthoDB" id="5197650at2"/>
<dbReference type="CDD" id="cd12108">
    <property type="entry name" value="Hr-like"/>
    <property type="match status" value="1"/>
</dbReference>
<dbReference type="PANTHER" id="PTHR38048">
    <property type="entry name" value="EXPRESSED PROTEIN"/>
    <property type="match status" value="1"/>
</dbReference>